<dbReference type="EMBL" id="BMRG01000006">
    <property type="protein sequence ID" value="GGP60557.1"/>
    <property type="molecule type" value="Genomic_DNA"/>
</dbReference>
<evidence type="ECO:0000313" key="3">
    <source>
        <dbReference type="Proteomes" id="UP000639606"/>
    </source>
</evidence>
<accession>A0A918EEX6</accession>
<name>A0A918EEX6_9PSEU</name>
<evidence type="ECO:0000313" key="2">
    <source>
        <dbReference type="EMBL" id="GGP60557.1"/>
    </source>
</evidence>
<comment type="caution">
    <text evidence="2">The sequence shown here is derived from an EMBL/GenBank/DDBJ whole genome shotgun (WGS) entry which is preliminary data.</text>
</comment>
<keyword evidence="3" id="KW-1185">Reference proteome</keyword>
<sequence length="70" mass="7668">MVNVRDDRDVAQVVADQRFLDRRGGRGHAELLELSSGEAGRRTWDRAQPLSSLPVPAHYHTGASGEVSLT</sequence>
<gene>
    <name evidence="2" type="ORF">GCM10010185_36240</name>
</gene>
<protein>
    <submittedName>
        <fullName evidence="2">Uncharacterized protein</fullName>
    </submittedName>
</protein>
<proteinExistence type="predicted"/>
<evidence type="ECO:0000256" key="1">
    <source>
        <dbReference type="SAM" id="MobiDB-lite"/>
    </source>
</evidence>
<feature type="region of interest" description="Disordered" evidence="1">
    <location>
        <begin position="50"/>
        <end position="70"/>
    </location>
</feature>
<reference evidence="2" key="1">
    <citation type="journal article" date="2014" name="Int. J. Syst. Evol. Microbiol.">
        <title>Complete genome sequence of Corynebacterium casei LMG S-19264T (=DSM 44701T), isolated from a smear-ripened cheese.</title>
        <authorList>
            <consortium name="US DOE Joint Genome Institute (JGI-PGF)"/>
            <person name="Walter F."/>
            <person name="Albersmeier A."/>
            <person name="Kalinowski J."/>
            <person name="Ruckert C."/>
        </authorList>
    </citation>
    <scope>NUCLEOTIDE SEQUENCE</scope>
    <source>
        <strain evidence="2">JCM 3313</strain>
    </source>
</reference>
<organism evidence="2 3">
    <name type="scientific">Saccharothrix coeruleofusca</name>
    <dbReference type="NCBI Taxonomy" id="33919"/>
    <lineage>
        <taxon>Bacteria</taxon>
        <taxon>Bacillati</taxon>
        <taxon>Actinomycetota</taxon>
        <taxon>Actinomycetes</taxon>
        <taxon>Pseudonocardiales</taxon>
        <taxon>Pseudonocardiaceae</taxon>
        <taxon>Saccharothrix</taxon>
    </lineage>
</organism>
<dbReference type="AlphaFoldDB" id="A0A918EEX6"/>
<dbReference type="Proteomes" id="UP000639606">
    <property type="component" value="Unassembled WGS sequence"/>
</dbReference>
<reference evidence="2" key="2">
    <citation type="submission" date="2020-09" db="EMBL/GenBank/DDBJ databases">
        <authorList>
            <person name="Sun Q."/>
            <person name="Ohkuma M."/>
        </authorList>
    </citation>
    <scope>NUCLEOTIDE SEQUENCE</scope>
    <source>
        <strain evidence="2">JCM 3313</strain>
    </source>
</reference>